<dbReference type="GO" id="GO:0016607">
    <property type="term" value="C:nuclear speck"/>
    <property type="evidence" value="ECO:0007669"/>
    <property type="project" value="UniProtKB-SubCell"/>
</dbReference>
<feature type="region of interest" description="Disordered" evidence="9">
    <location>
        <begin position="1"/>
        <end position="32"/>
    </location>
</feature>
<evidence type="ECO:0000256" key="7">
    <source>
        <dbReference type="ARBA" id="ARBA00023204"/>
    </source>
</evidence>
<dbReference type="InterPro" id="IPR032430">
    <property type="entry name" value="Blm10_mid"/>
</dbReference>
<evidence type="ECO:0000256" key="1">
    <source>
        <dbReference type="ARBA" id="ARBA00004324"/>
    </source>
</evidence>
<dbReference type="PANTHER" id="PTHR32170:SF3">
    <property type="entry name" value="PROTEASOME ACTIVATOR COMPLEX SUBUNIT 4"/>
    <property type="match status" value="1"/>
</dbReference>
<feature type="region of interest" description="Disordered" evidence="9">
    <location>
        <begin position="344"/>
        <end position="368"/>
    </location>
</feature>
<dbReference type="InterPro" id="IPR035309">
    <property type="entry name" value="PSME4"/>
</dbReference>
<comment type="similarity">
    <text evidence="3">Belongs to the BLM10 family.</text>
</comment>
<dbReference type="OrthoDB" id="17907at2759"/>
<dbReference type="GO" id="GO:0016504">
    <property type="term" value="F:peptidase activator activity"/>
    <property type="evidence" value="ECO:0007669"/>
    <property type="project" value="InterPro"/>
</dbReference>
<organism evidence="13 14">
    <name type="scientific">Saitozyma podzolica</name>
    <dbReference type="NCBI Taxonomy" id="1890683"/>
    <lineage>
        <taxon>Eukaryota</taxon>
        <taxon>Fungi</taxon>
        <taxon>Dikarya</taxon>
        <taxon>Basidiomycota</taxon>
        <taxon>Agaricomycotina</taxon>
        <taxon>Tremellomycetes</taxon>
        <taxon>Tremellales</taxon>
        <taxon>Trimorphomycetaceae</taxon>
        <taxon>Saitozyma</taxon>
    </lineage>
</organism>
<dbReference type="PANTHER" id="PTHR32170">
    <property type="entry name" value="PROTEASOME ACTIVATOR COMPLEX SUBUNIT 4"/>
    <property type="match status" value="1"/>
</dbReference>
<dbReference type="Pfam" id="PF11919">
    <property type="entry name" value="PSME4_C"/>
    <property type="match status" value="1"/>
</dbReference>
<dbReference type="STRING" id="1890683.A0A427YVU9"/>
<gene>
    <name evidence="13" type="ORF">EHS25_000288</name>
</gene>
<dbReference type="GO" id="GO:0006281">
    <property type="term" value="P:DNA repair"/>
    <property type="evidence" value="ECO:0007669"/>
    <property type="project" value="UniProtKB-KW"/>
</dbReference>
<feature type="domain" description="Proteasome activator Blm10 middle HEAT repeats region" evidence="11">
    <location>
        <begin position="559"/>
        <end position="1093"/>
    </location>
</feature>
<evidence type="ECO:0000313" key="14">
    <source>
        <dbReference type="Proteomes" id="UP000279259"/>
    </source>
</evidence>
<accession>A0A427YVU9</accession>
<dbReference type="GO" id="GO:0005829">
    <property type="term" value="C:cytosol"/>
    <property type="evidence" value="ECO:0007669"/>
    <property type="project" value="TreeGrafter"/>
</dbReference>
<keyword evidence="7" id="KW-0234">DNA repair</keyword>
<comment type="caution">
    <text evidence="13">The sequence shown here is derived from an EMBL/GenBank/DDBJ whole genome shotgun (WGS) entry which is preliminary data.</text>
</comment>
<comment type="subcellular location">
    <subcellularLocation>
        <location evidence="2">Cytoplasm</location>
    </subcellularLocation>
    <subcellularLocation>
        <location evidence="1">Nucleus speckle</location>
    </subcellularLocation>
</comment>
<evidence type="ECO:0000256" key="8">
    <source>
        <dbReference type="ARBA" id="ARBA00023242"/>
    </source>
</evidence>
<dbReference type="InterPro" id="IPR021843">
    <property type="entry name" value="PSME4_C"/>
</dbReference>
<feature type="domain" description="Proteasome activator complex subunit 4 C-terminal" evidence="10">
    <location>
        <begin position="2039"/>
        <end position="2122"/>
    </location>
</feature>
<evidence type="ECO:0000256" key="6">
    <source>
        <dbReference type="ARBA" id="ARBA00022763"/>
    </source>
</evidence>
<evidence type="ECO:0000256" key="3">
    <source>
        <dbReference type="ARBA" id="ARBA00005739"/>
    </source>
</evidence>
<dbReference type="GO" id="GO:0010499">
    <property type="term" value="P:proteasomal ubiquitin-independent protein catabolic process"/>
    <property type="evidence" value="ECO:0007669"/>
    <property type="project" value="TreeGrafter"/>
</dbReference>
<keyword evidence="5" id="KW-0677">Repeat</keyword>
<reference evidence="13 14" key="1">
    <citation type="submission" date="2018-11" db="EMBL/GenBank/DDBJ databases">
        <title>Genome sequence of Saitozyma podzolica DSM 27192.</title>
        <authorList>
            <person name="Aliyu H."/>
            <person name="Gorte O."/>
            <person name="Ochsenreither K."/>
        </authorList>
    </citation>
    <scope>NUCLEOTIDE SEQUENCE [LARGE SCALE GENOMIC DNA]</scope>
    <source>
        <strain evidence="13 14">DSM 27192</strain>
    </source>
</reference>
<feature type="compositionally biased region" description="Polar residues" evidence="9">
    <location>
        <begin position="1"/>
        <end position="11"/>
    </location>
</feature>
<keyword evidence="8" id="KW-0539">Nucleus</keyword>
<protein>
    <recommendedName>
        <fullName evidence="15">Proteasome activator Blm10 mid region domain-containing protein</fullName>
    </recommendedName>
</protein>
<dbReference type="EMBL" id="RSCD01000001">
    <property type="protein sequence ID" value="RSH95202.1"/>
    <property type="molecule type" value="Genomic_DNA"/>
</dbReference>
<evidence type="ECO:0000256" key="2">
    <source>
        <dbReference type="ARBA" id="ARBA00004496"/>
    </source>
</evidence>
<evidence type="ECO:0000259" key="11">
    <source>
        <dbReference type="Pfam" id="PF16507"/>
    </source>
</evidence>
<dbReference type="InterPro" id="IPR016024">
    <property type="entry name" value="ARM-type_fold"/>
</dbReference>
<proteinExistence type="inferred from homology"/>
<keyword evidence="4" id="KW-0963">Cytoplasm</keyword>
<dbReference type="Pfam" id="PF16507">
    <property type="entry name" value="HEAT_PSME4_mid"/>
    <property type="match status" value="1"/>
</dbReference>
<dbReference type="Proteomes" id="UP000279259">
    <property type="component" value="Unassembled WGS sequence"/>
</dbReference>
<evidence type="ECO:0000256" key="9">
    <source>
        <dbReference type="SAM" id="MobiDB-lite"/>
    </source>
</evidence>
<keyword evidence="14" id="KW-1185">Reference proteome</keyword>
<sequence>MIHQLTPTSAAHTLPASARHTSRPQYGSEAAAESGAWLDELYDEDDEGLDLEEALAKLDEYEGEYSDEEFDIMTGDSWPSAVPNRLGEAPKEAGAGGLVNGSKTDPDDPRLSCLGLPLSLPYEVETLAEMDDRLDLICCRLIECVKAREWGLGFRMWDSALSIWMTMGYPMKRDVKTKLIFLFYEIIFLPGLSSSFVEDAGNQFITLISDRTLTIHDFRIPWRPLYDALYNELFPHPNKLSRHSVNLAPLYLNVAEAAQRHFHPGDVDEMLEVMLPKFEPSMDSILATQTFLVHFLPISHCQKWLPLIFRLWSGLNSGLWDDQASDLLGQLAIAHVDPGRSDPSLINKIPRGTLNTPEEEARNPYHKKARRQHLTRLADLEGQIEEDGDGVNYWPKPGVLPEEEKLSDPSWLGIRKDVGIFSEQEFEFLMSKALRSLNVPVGGSIASSNAMSVTSADARVSKKIIDAKKPIDRVQSLAETIVFCMAEDAAFAPPPSTIETPGHMTPIGRQATPVPLALSRLQNGLLMKRTASSDSLAAAGKTSQENRKFLAGSKALDHLSRLLTSCETFFHPSNSGHWSAFLTAFLSHLAGNFVERWKSEEEPSCKTPVNWRLTPEIKREFVLTLRPLALTAMFNKDMESVTPAVSTLKKLALLEPDLIMPAIMERAVPSLQGLEETQRTPAVTYALAALAQPLSSRQIWRVGGMYVGDIFELLLPGIDLNDPAKTGLSCMAISNMVDFIRMGDVSDMDDESAKIDLSKTALRISPRPHVEDDPNDPIQHEMEDISPEEVNSRVRFATAAFRDWVPEFVGRVLLLFSNLPEEGGRSGKAGGKTEQMTLQSVLHTCGGVFAALDDKLYDAALQQVFDYATTTTRPNAVDAVGELVRNLAASNAPKVFAKLFPVARSRIISELRAGASSTRTLTTSIPLPSDAALHWWQSILYGMLIPGRVNLSGSEYRAQYIDLLRTMIEGTLSERGWHWTGKIVEKSVSCLTSIYFTEMAMLEPSLLQDESYKRNHTLLWGKMYRSCQVKPTWRKPSEADIDMAFDLLGLANERVDKLDSLLKNRALGDKVWSNEFCRALSALDKVLRGSYNLLMEIESTKTGGVPAESYLPPEMLKLLPPYKSGLVLTDPNDPRYQRVVAFRQHVGETLHRAASAMRDAGESDNSVDTVRLLVTTIGTFLTAYGIRSKQYSSAQSAYAGMLSTKKLYESQKKQHRSIFMAAASVHHQNRLTTLAYYRVRSALDDKLISNMLDFCLSPFVRIRRSAQGTLETISKVYRGTWVLCFPLLFQALQPGTDPDRMKGALYVLRYNHVGIPRIGRDWRHLVELTECLLNAHHETKASVQALVAKATDELISQIRQPTSFDIAVRTDQVNTAADALAGLIKVKPDQDLVVRLHQGARSKIVLQDEQWEIFVEKVLGIATTPSLNWRYVLAASRFLYQITRRDRPTDTRLAKFFASNVLNPHPRIRDFGTAGLTKTMFNITLRSLCKDSEERLYLEEPIDPYAKEIELTDTSPAFTQQYLAAFRQPLPQDETQAMLQDRLDTGWLVWGKKMEVARLSGWEEEPWTYEAACKPAVDVIAEVMGKSNFWRLIADQWAQEDQRTYPSANHIDLVLSMAQLFGRPVFDDIKPIVEGYLTEMESTKLYDRHKTRAMWEFIAGLLRGTEEWPGKDRRVFWEWLEPKLPELFGNIRHDTTKCWDISVEYVLNDRDPRRYKPLVDFCISTALTADFQSGSAFDLARRVQLVRSVLRCLQWRFNAWADDFIELYFNSVTCPYAEVRGLMASVLNGIDQIKFHPSYSSAAALTEAILHDPFDEKDLMHIRHGLFVPQLEKILAELPVWKTERPHGPKAVLSDHDTAGSTTLSWLLVELSDVHAAGAFPYIIPILPEIFELRELNDNADLQRTAGRLLAMVTSVTPALDLIEPLMTTLIDVLQNSTSWRTKMHSMPVLSLVYFRNLSLLSEPCKAKCLDVVAACLRDPNQEVREMASATLSGFLRCSQRAMVLVLKDRFTREISAIKLPKRYTSPGVLNPEYQTKLVQLHGAVLGATALVESFPYTVPKFIPKLLADVLAPRVSEPAPISTTIRACVASFKRTHEKYAEKFNEDELSAMNYAQAGNSYYA</sequence>
<evidence type="ECO:0000313" key="13">
    <source>
        <dbReference type="EMBL" id="RSH95202.1"/>
    </source>
</evidence>
<feature type="domain" description="Proteasome activator complex subunit 4-like HEAT repeat-like" evidence="12">
    <location>
        <begin position="1630"/>
        <end position="1747"/>
    </location>
</feature>
<dbReference type="Pfam" id="PF23096">
    <property type="entry name" value="HEAT_PSME4"/>
    <property type="match status" value="1"/>
</dbReference>
<keyword evidence="6" id="KW-0227">DNA damage</keyword>
<evidence type="ECO:0000256" key="4">
    <source>
        <dbReference type="ARBA" id="ARBA00022490"/>
    </source>
</evidence>
<dbReference type="InterPro" id="IPR055455">
    <property type="entry name" value="HEAT_PSME4"/>
</dbReference>
<dbReference type="InterPro" id="IPR011989">
    <property type="entry name" value="ARM-like"/>
</dbReference>
<evidence type="ECO:0000259" key="10">
    <source>
        <dbReference type="Pfam" id="PF11919"/>
    </source>
</evidence>
<dbReference type="Gene3D" id="1.25.10.10">
    <property type="entry name" value="Leucine-rich Repeat Variant"/>
    <property type="match status" value="1"/>
</dbReference>
<dbReference type="GO" id="GO:0070628">
    <property type="term" value="F:proteasome binding"/>
    <property type="evidence" value="ECO:0007669"/>
    <property type="project" value="InterPro"/>
</dbReference>
<dbReference type="SUPFAM" id="SSF48371">
    <property type="entry name" value="ARM repeat"/>
    <property type="match status" value="2"/>
</dbReference>
<name>A0A427YVU9_9TREE</name>
<evidence type="ECO:0008006" key="15">
    <source>
        <dbReference type="Google" id="ProtNLM"/>
    </source>
</evidence>
<evidence type="ECO:0000259" key="12">
    <source>
        <dbReference type="Pfam" id="PF23096"/>
    </source>
</evidence>
<evidence type="ECO:0000256" key="5">
    <source>
        <dbReference type="ARBA" id="ARBA00022737"/>
    </source>
</evidence>